<keyword evidence="3" id="KW-1185">Reference proteome</keyword>
<evidence type="ECO:0000313" key="3">
    <source>
        <dbReference type="Proteomes" id="UP000053732"/>
    </source>
</evidence>
<name>A0A0G4PYJ9_PENC3</name>
<reference evidence="2 3" key="1">
    <citation type="journal article" date="2014" name="Nat. Commun.">
        <title>Multiple recent horizontal transfers of a large genomic region in cheese making fungi.</title>
        <authorList>
            <person name="Cheeseman K."/>
            <person name="Ropars J."/>
            <person name="Renault P."/>
            <person name="Dupont J."/>
            <person name="Gouzy J."/>
            <person name="Branca A."/>
            <person name="Abraham A.L."/>
            <person name="Ceppi M."/>
            <person name="Conseiller E."/>
            <person name="Debuchy R."/>
            <person name="Malagnac F."/>
            <person name="Goarin A."/>
            <person name="Silar P."/>
            <person name="Lacoste S."/>
            <person name="Sallet E."/>
            <person name="Bensimon A."/>
            <person name="Giraud T."/>
            <person name="Brygoo Y."/>
        </authorList>
    </citation>
    <scope>NUCLEOTIDE SEQUENCE [LARGE SCALE GENOMIC DNA]</scope>
    <source>
        <strain evidence="3">FM 013</strain>
    </source>
</reference>
<evidence type="ECO:0000256" key="1">
    <source>
        <dbReference type="SAM" id="MobiDB-lite"/>
    </source>
</evidence>
<feature type="region of interest" description="Disordered" evidence="1">
    <location>
        <begin position="1"/>
        <end position="50"/>
    </location>
</feature>
<proteinExistence type="predicted"/>
<dbReference type="EMBL" id="HG793312">
    <property type="protein sequence ID" value="CRL31456.1"/>
    <property type="molecule type" value="Genomic_DNA"/>
</dbReference>
<accession>A0A0G4PYJ9</accession>
<dbReference type="AlphaFoldDB" id="A0A0G4PYJ9"/>
<organism evidence="2 3">
    <name type="scientific">Penicillium camemberti (strain FM 013)</name>
    <dbReference type="NCBI Taxonomy" id="1429867"/>
    <lineage>
        <taxon>Eukaryota</taxon>
        <taxon>Fungi</taxon>
        <taxon>Dikarya</taxon>
        <taxon>Ascomycota</taxon>
        <taxon>Pezizomycotina</taxon>
        <taxon>Eurotiomycetes</taxon>
        <taxon>Eurotiomycetidae</taxon>
        <taxon>Eurotiales</taxon>
        <taxon>Aspergillaceae</taxon>
        <taxon>Penicillium</taxon>
    </lineage>
</organism>
<sequence length="50" mass="5617">MPKHPDEPCLGAREETPIPPDEKQHGGHPWRNISQDSSDVQTGHALHVKR</sequence>
<feature type="compositionally biased region" description="Polar residues" evidence="1">
    <location>
        <begin position="32"/>
        <end position="41"/>
    </location>
</feature>
<protein>
    <submittedName>
        <fullName evidence="2">Str. FM013</fullName>
    </submittedName>
</protein>
<gene>
    <name evidence="2" type="ORF">PCAMFM013_S3Jg000067</name>
</gene>
<feature type="compositionally biased region" description="Basic and acidic residues" evidence="1">
    <location>
        <begin position="1"/>
        <end position="25"/>
    </location>
</feature>
<dbReference type="Proteomes" id="UP000053732">
    <property type="component" value="Unassembled WGS sequence"/>
</dbReference>
<evidence type="ECO:0000313" key="2">
    <source>
        <dbReference type="EMBL" id="CRL31456.1"/>
    </source>
</evidence>